<evidence type="ECO:0000313" key="1">
    <source>
        <dbReference type="EMBL" id="RJG14509.1"/>
    </source>
</evidence>
<evidence type="ECO:0000313" key="2">
    <source>
        <dbReference type="Proteomes" id="UP000283734"/>
    </source>
</evidence>
<dbReference type="AlphaFoldDB" id="A0A418XPU7"/>
<dbReference type="GO" id="GO:0004386">
    <property type="term" value="F:helicase activity"/>
    <property type="evidence" value="ECO:0007669"/>
    <property type="project" value="UniProtKB-KW"/>
</dbReference>
<gene>
    <name evidence="1" type="ORF">D4A39_16880</name>
</gene>
<dbReference type="Proteomes" id="UP000283734">
    <property type="component" value="Unassembled WGS sequence"/>
</dbReference>
<name>A0A418XPU7_9GAMM</name>
<keyword evidence="1" id="KW-0378">Hydrolase</keyword>
<feature type="non-terminal residue" evidence="1">
    <location>
        <position position="1"/>
    </location>
</feature>
<keyword evidence="2" id="KW-1185">Reference proteome</keyword>
<keyword evidence="1" id="KW-0347">Helicase</keyword>
<accession>A0A418XPU7</accession>
<organism evidence="1 2">
    <name type="scientific">Alcanivorax profundi</name>
    <dbReference type="NCBI Taxonomy" id="2338368"/>
    <lineage>
        <taxon>Bacteria</taxon>
        <taxon>Pseudomonadati</taxon>
        <taxon>Pseudomonadota</taxon>
        <taxon>Gammaproteobacteria</taxon>
        <taxon>Oceanospirillales</taxon>
        <taxon>Alcanivoracaceae</taxon>
        <taxon>Alcanivorax</taxon>
    </lineage>
</organism>
<keyword evidence="1" id="KW-0067">ATP-binding</keyword>
<protein>
    <submittedName>
        <fullName evidence="1">Helicase</fullName>
    </submittedName>
</protein>
<reference evidence="1 2" key="1">
    <citation type="submission" date="2018-09" db="EMBL/GenBank/DDBJ databases">
        <title>Alcanivorax profundi sp. nov., isolated from 1000 m-depth seawater of the Mariana Trench.</title>
        <authorList>
            <person name="Liu J."/>
        </authorList>
    </citation>
    <scope>NUCLEOTIDE SEQUENCE [LARGE SCALE GENOMIC DNA]</scope>
    <source>
        <strain evidence="1 2">MTEO17</strain>
    </source>
</reference>
<dbReference type="EMBL" id="QYYA01000064">
    <property type="protein sequence ID" value="RJG14509.1"/>
    <property type="molecule type" value="Genomic_DNA"/>
</dbReference>
<feature type="non-terminal residue" evidence="1">
    <location>
        <position position="196"/>
    </location>
</feature>
<comment type="caution">
    <text evidence="1">The sequence shown here is derived from an EMBL/GenBank/DDBJ whole genome shotgun (WGS) entry which is preliminary data.</text>
</comment>
<proteinExistence type="predicted"/>
<keyword evidence="1" id="KW-0547">Nucleotide-binding</keyword>
<sequence>LNQQKGVSVLPYKVHQFIPQTGNVYLTIGEQDNRQITVEEKLYCEELSHGNTKVMYYPVVFSRLSGHEFYVVKINGSLIMPRNFDGYASGDGDSDINDGYIILPHKGENINDYILDVNSEEIPSDWYTTNKKGERKLKKTYAPRLPQKVYVTQSGTYSPTEPLDNMGFIEAIFVPSPLMYDPTARVVYKGKQSEYS</sequence>